<dbReference type="Gene3D" id="2.130.10.10">
    <property type="entry name" value="YVTN repeat-like/Quinoprotein amine dehydrogenase"/>
    <property type="match status" value="1"/>
</dbReference>
<organism evidence="2 3">
    <name type="scientific">Huiozyma naganishii (strain ATCC MYA-139 / BCRC 22969 / CBS 8797 / KCTC 17520 / NBRC 10181 / NCYC 3082 / Yp74L-3)</name>
    <name type="common">Yeast</name>
    <name type="synonym">Kazachstania naganishii</name>
    <dbReference type="NCBI Taxonomy" id="1071383"/>
    <lineage>
        <taxon>Eukaryota</taxon>
        <taxon>Fungi</taxon>
        <taxon>Dikarya</taxon>
        <taxon>Ascomycota</taxon>
        <taxon>Saccharomycotina</taxon>
        <taxon>Saccharomycetes</taxon>
        <taxon>Saccharomycetales</taxon>
        <taxon>Saccharomycetaceae</taxon>
        <taxon>Huiozyma</taxon>
    </lineage>
</organism>
<evidence type="ECO:0000256" key="1">
    <source>
        <dbReference type="SAM" id="MobiDB-lite"/>
    </source>
</evidence>
<proteinExistence type="predicted"/>
<gene>
    <name evidence="2" type="primary">KNAG0C01920</name>
    <name evidence="2" type="ordered locus">KNAG_0C01920</name>
</gene>
<dbReference type="GO" id="GO:0005886">
    <property type="term" value="C:plasma membrane"/>
    <property type="evidence" value="ECO:0007669"/>
    <property type="project" value="EnsemblFungi"/>
</dbReference>
<dbReference type="InterPro" id="IPR015943">
    <property type="entry name" value="WD40/YVTN_repeat-like_dom_sf"/>
</dbReference>
<dbReference type="KEGG" id="kng:KNAG_0C01920"/>
<dbReference type="EMBL" id="HE978316">
    <property type="protein sequence ID" value="CCK69305.1"/>
    <property type="molecule type" value="Genomic_DNA"/>
</dbReference>
<dbReference type="AlphaFoldDB" id="J7R397"/>
<dbReference type="GeneID" id="34524985"/>
<dbReference type="RefSeq" id="XP_022463551.1">
    <property type="nucleotide sequence ID" value="XM_022606902.1"/>
</dbReference>
<reference evidence="2 3" key="1">
    <citation type="journal article" date="2011" name="Proc. Natl. Acad. Sci. U.S.A.">
        <title>Evolutionary erosion of yeast sex chromosomes by mating-type switching accidents.</title>
        <authorList>
            <person name="Gordon J.L."/>
            <person name="Armisen D."/>
            <person name="Proux-Wera E."/>
            <person name="Oheigeartaigh S.S."/>
            <person name="Byrne K.P."/>
            <person name="Wolfe K.H."/>
        </authorList>
    </citation>
    <scope>NUCLEOTIDE SEQUENCE [LARGE SCALE GENOMIC DNA]</scope>
    <source>
        <strain evidence="3">ATCC MYA-139 / BCRC 22969 / CBS 8797 / CCRC 22969 / KCTC 17520 / NBRC 10181 / NCYC 3082</strain>
    </source>
</reference>
<dbReference type="eggNOG" id="ENOG502QUFR">
    <property type="taxonomic scope" value="Eukaryota"/>
</dbReference>
<evidence type="ECO:0000313" key="2">
    <source>
        <dbReference type="EMBL" id="CCK69305.1"/>
    </source>
</evidence>
<accession>J7R397</accession>
<evidence type="ECO:0008006" key="4">
    <source>
        <dbReference type="Google" id="ProtNLM"/>
    </source>
</evidence>
<sequence length="676" mass="75759">MNSSELLKVIRQDLFLPKELFSCEFDQRAGHYIYGIGYSIADDASMLSCGCCIAESLFDAIKDATHNELIYCPVCKNKNVSMVGPVKPLRCLYDQLNGFEDSISTSLETVKLQEENIERGGNKPEGTEENSTLPVEEAAMFTEYKNNDIPEKTLETDQVDSKKLDASNQQTTLLNLFFKVASKMNSENTPDDTTTERPINTDANPQYLTHSTTLETENKSEMVSLANKSNTIITERLSQECKKPEWHKDHTAHFNEPVVPNISSNLDEKKNRILLAVSHFIGNDLFSRRTPSSSKTKSKLFINSAISPSCTKFALIDKHKWEVFSIPADIDKYPPKLLFCGRNTGEVGKSFEKLELSKKNLTALANSEVLSGDYVFCTLSDDLLIISDTNNSLRVHELTEKGSLIHFYASKYPLRCIDIDHGGTLIACGITGRERKTNTEQALITLHRINVNKQTGLYVFPAPLTIALPYRDPINTINLSHDGLYISCSTTMESRFLVISLRTLNEPRLIMKSLRSIDTSLESEGITDTKLFPGNFNLMCVTSTAFNSPPIIINTKIEDISELRSVAQPSLLTKIVELGSKIHRCEISPRNDSIAFLDKNGSVYIMSAPTMIEDETKRIVLVDLVADAYRAHECASMRFNSSGHILYILDRKGVLYVEDFAYDLPQNPEVSKCKEL</sequence>
<name>J7R397_HUIN7</name>
<protein>
    <recommendedName>
        <fullName evidence="4">SPS-sensor component PTR3</fullName>
    </recommendedName>
</protein>
<dbReference type="OMA" id="TNFPIRC"/>
<dbReference type="SUPFAM" id="SSF69322">
    <property type="entry name" value="Tricorn protease domain 2"/>
    <property type="match status" value="1"/>
</dbReference>
<dbReference type="GO" id="GO:0043200">
    <property type="term" value="P:response to amino acid"/>
    <property type="evidence" value="ECO:0007669"/>
    <property type="project" value="EnsemblFungi"/>
</dbReference>
<feature type="region of interest" description="Disordered" evidence="1">
    <location>
        <begin position="186"/>
        <end position="205"/>
    </location>
</feature>
<evidence type="ECO:0000313" key="3">
    <source>
        <dbReference type="Proteomes" id="UP000006310"/>
    </source>
</evidence>
<dbReference type="Proteomes" id="UP000006310">
    <property type="component" value="Chromosome 3"/>
</dbReference>
<dbReference type="HOGENOM" id="CLU_028479_0_0_1"/>
<keyword evidence="3" id="KW-1185">Reference proteome</keyword>
<dbReference type="OrthoDB" id="5324744at2759"/>
<reference evidence="3" key="2">
    <citation type="submission" date="2012-08" db="EMBL/GenBank/DDBJ databases">
        <title>Genome sequence of Kazachstania naganishii.</title>
        <authorList>
            <person name="Gordon J.L."/>
            <person name="Armisen D."/>
            <person name="Proux-Wera E."/>
            <person name="OhEigeartaigh S.S."/>
            <person name="Byrne K.P."/>
            <person name="Wolfe K.H."/>
        </authorList>
    </citation>
    <scope>NUCLEOTIDE SEQUENCE [LARGE SCALE GENOMIC DNA]</scope>
    <source>
        <strain evidence="3">ATCC MYA-139 / BCRC 22969 / CBS 8797 / CCRC 22969 / KCTC 17520 / NBRC 10181 / NCYC 3082</strain>
    </source>
</reference>